<proteinExistence type="predicted"/>
<evidence type="ECO:0000313" key="2">
    <source>
        <dbReference type="Proteomes" id="UP000652761"/>
    </source>
</evidence>
<evidence type="ECO:0000313" key="1">
    <source>
        <dbReference type="EMBL" id="MQM12013.1"/>
    </source>
</evidence>
<name>A0A843WKK0_COLES</name>
<dbReference type="EMBL" id="NMUH01005169">
    <property type="protein sequence ID" value="MQM12013.1"/>
    <property type="molecule type" value="Genomic_DNA"/>
</dbReference>
<comment type="caution">
    <text evidence="1">The sequence shown here is derived from an EMBL/GenBank/DDBJ whole genome shotgun (WGS) entry which is preliminary data.</text>
</comment>
<gene>
    <name evidence="1" type="ORF">Taro_044924</name>
</gene>
<protein>
    <submittedName>
        <fullName evidence="1">Uncharacterized protein</fullName>
    </submittedName>
</protein>
<sequence length="70" mass="7762">AAVGEVQDLAVPGPAAPPARHVLARPHGPALRHTYLSKPWLFVISHENFQIFLTQNEVTENLTSISHYYS</sequence>
<accession>A0A843WKK0</accession>
<feature type="non-terminal residue" evidence="1">
    <location>
        <position position="1"/>
    </location>
</feature>
<dbReference type="AlphaFoldDB" id="A0A843WKK0"/>
<organism evidence="1 2">
    <name type="scientific">Colocasia esculenta</name>
    <name type="common">Wild taro</name>
    <name type="synonym">Arum esculentum</name>
    <dbReference type="NCBI Taxonomy" id="4460"/>
    <lineage>
        <taxon>Eukaryota</taxon>
        <taxon>Viridiplantae</taxon>
        <taxon>Streptophyta</taxon>
        <taxon>Embryophyta</taxon>
        <taxon>Tracheophyta</taxon>
        <taxon>Spermatophyta</taxon>
        <taxon>Magnoliopsida</taxon>
        <taxon>Liliopsida</taxon>
        <taxon>Araceae</taxon>
        <taxon>Aroideae</taxon>
        <taxon>Colocasieae</taxon>
        <taxon>Colocasia</taxon>
    </lineage>
</organism>
<dbReference type="Proteomes" id="UP000652761">
    <property type="component" value="Unassembled WGS sequence"/>
</dbReference>
<keyword evidence="2" id="KW-1185">Reference proteome</keyword>
<reference evidence="1" key="1">
    <citation type="submission" date="2017-07" db="EMBL/GenBank/DDBJ databases">
        <title>Taro Niue Genome Assembly and Annotation.</title>
        <authorList>
            <person name="Atibalentja N."/>
            <person name="Keating K."/>
            <person name="Fields C.J."/>
        </authorList>
    </citation>
    <scope>NUCLEOTIDE SEQUENCE</scope>
    <source>
        <strain evidence="1">Niue_2</strain>
        <tissue evidence="1">Leaf</tissue>
    </source>
</reference>